<dbReference type="InterPro" id="IPR004507">
    <property type="entry name" value="UbiX-like"/>
</dbReference>
<dbReference type="PANTHER" id="PTHR43374">
    <property type="entry name" value="FLAVIN PRENYLTRANSFERASE"/>
    <property type="match status" value="1"/>
</dbReference>
<keyword evidence="1 7" id="KW-0637">Prenyltransferase</keyword>
<dbReference type="GO" id="GO:0106141">
    <property type="term" value="F:flavin prenyltransferase activity"/>
    <property type="evidence" value="ECO:0007669"/>
    <property type="project" value="UniProtKB-EC"/>
</dbReference>
<dbReference type="EC" id="2.5.1.129" evidence="7"/>
<evidence type="ECO:0000256" key="6">
    <source>
        <dbReference type="ARBA" id="ARBA00060793"/>
    </source>
</evidence>
<reference evidence="9 10" key="1">
    <citation type="submission" date="2018-08" db="EMBL/GenBank/DDBJ databases">
        <title>Meiothermus roseus NBRC 110900 genome sequencing project.</title>
        <authorList>
            <person name="Da Costa M.S."/>
            <person name="Albuquerque L."/>
            <person name="Raposo P."/>
            <person name="Froufe H.J.C."/>
            <person name="Barroso C.S."/>
            <person name="Egas C."/>
        </authorList>
    </citation>
    <scope>NUCLEOTIDE SEQUENCE [LARGE SCALE GENOMIC DNA]</scope>
    <source>
        <strain evidence="9 10">NBRC 110900</strain>
    </source>
</reference>
<feature type="binding site" evidence="7">
    <location>
        <begin position="14"/>
        <end position="16"/>
    </location>
    <ligand>
        <name>FMN</name>
        <dbReference type="ChEBI" id="CHEBI:58210"/>
    </ligand>
</feature>
<evidence type="ECO:0000313" key="9">
    <source>
        <dbReference type="EMBL" id="RIH88954.1"/>
    </source>
</evidence>
<evidence type="ECO:0000313" key="10">
    <source>
        <dbReference type="Proteomes" id="UP000265341"/>
    </source>
</evidence>
<dbReference type="NCBIfam" id="TIGR00421">
    <property type="entry name" value="ubiX_pad"/>
    <property type="match status" value="1"/>
</dbReference>
<comment type="catalytic activity">
    <reaction evidence="5 7">
        <text>dimethylallyl phosphate + FMNH2 = prenylated FMNH2 + phosphate</text>
        <dbReference type="Rhea" id="RHEA:37743"/>
        <dbReference type="ChEBI" id="CHEBI:43474"/>
        <dbReference type="ChEBI" id="CHEBI:57618"/>
        <dbReference type="ChEBI" id="CHEBI:87467"/>
        <dbReference type="ChEBI" id="CHEBI:88052"/>
        <dbReference type="EC" id="2.5.1.129"/>
    </reaction>
</comment>
<dbReference type="Gene3D" id="3.40.50.1950">
    <property type="entry name" value="Flavin prenyltransferase-like"/>
    <property type="match status" value="1"/>
</dbReference>
<dbReference type="RefSeq" id="WP_119275910.1">
    <property type="nucleotide sequence ID" value="NZ_QWLA01000006.1"/>
</dbReference>
<evidence type="ECO:0000256" key="1">
    <source>
        <dbReference type="ARBA" id="ARBA00022602"/>
    </source>
</evidence>
<evidence type="ECO:0000256" key="4">
    <source>
        <dbReference type="ARBA" id="ARBA00022679"/>
    </source>
</evidence>
<dbReference type="FunFam" id="3.40.50.1950:FF:000001">
    <property type="entry name" value="Flavin prenyltransferase UbiX"/>
    <property type="match status" value="1"/>
</dbReference>
<organism evidence="9 10">
    <name type="scientific">Calidithermus roseus</name>
    <dbReference type="NCBI Taxonomy" id="1644118"/>
    <lineage>
        <taxon>Bacteria</taxon>
        <taxon>Thermotogati</taxon>
        <taxon>Deinococcota</taxon>
        <taxon>Deinococci</taxon>
        <taxon>Thermales</taxon>
        <taxon>Thermaceae</taxon>
        <taxon>Calidithermus</taxon>
    </lineage>
</organism>
<feature type="binding site" evidence="7">
    <location>
        <position position="127"/>
    </location>
    <ligand>
        <name>FMN</name>
        <dbReference type="ChEBI" id="CHEBI:58210"/>
    </ligand>
</feature>
<feature type="binding site" evidence="7">
    <location>
        <position position="157"/>
    </location>
    <ligand>
        <name>dimethylallyl phosphate</name>
        <dbReference type="ChEBI" id="CHEBI:88052"/>
    </ligand>
</feature>
<comment type="function">
    <text evidence="7">Flavin prenyltransferase that catalyzes the synthesis of the prenylated FMN cofactor (prenyl-FMN) for 4-hydroxy-3-polyprenylbenzoic acid decarboxylase UbiD. The prenyltransferase is metal-independent and links a dimethylallyl moiety from dimethylallyl monophosphate (DMAP) to the flavin N5 and C6 atoms of FMN.</text>
</comment>
<evidence type="ECO:0000256" key="3">
    <source>
        <dbReference type="ARBA" id="ARBA00022643"/>
    </source>
</evidence>
<dbReference type="Pfam" id="PF02441">
    <property type="entry name" value="Flavoprotein"/>
    <property type="match status" value="1"/>
</dbReference>
<gene>
    <name evidence="7 9" type="primary">ubiX</name>
    <name evidence="9" type="ORF">Mrose_00560</name>
</gene>
<feature type="binding site" evidence="7">
    <location>
        <position position="173"/>
    </location>
    <ligand>
        <name>dimethylallyl phosphate</name>
        <dbReference type="ChEBI" id="CHEBI:88052"/>
    </ligand>
</feature>
<keyword evidence="10" id="KW-1185">Reference proteome</keyword>
<keyword evidence="4 7" id="KW-0808">Transferase</keyword>
<comment type="caution">
    <text evidence="9">The sequence shown here is derived from an EMBL/GenBank/DDBJ whole genome shotgun (WGS) entry which is preliminary data.</text>
</comment>
<comment type="caution">
    <text evidence="7">Lacks conserved residue(s) required for the propagation of feature annotation.</text>
</comment>
<dbReference type="InterPro" id="IPR003382">
    <property type="entry name" value="Flavoprotein"/>
</dbReference>
<dbReference type="InterPro" id="IPR036551">
    <property type="entry name" value="Flavin_trans-like"/>
</dbReference>
<dbReference type="HAMAP" id="MF_01984">
    <property type="entry name" value="ubiX_pad"/>
    <property type="match status" value="1"/>
</dbReference>
<evidence type="ECO:0000259" key="8">
    <source>
        <dbReference type="Pfam" id="PF02441"/>
    </source>
</evidence>
<feature type="binding site" evidence="7">
    <location>
        <begin position="92"/>
        <end position="95"/>
    </location>
    <ligand>
        <name>FMN</name>
        <dbReference type="ChEBI" id="CHEBI:58210"/>
    </ligand>
</feature>
<dbReference type="OrthoDB" id="9781577at2"/>
<protein>
    <recommendedName>
        <fullName evidence="7">Flavin prenyltransferase UbiX</fullName>
        <ecNumber evidence="7">2.5.1.129</ecNumber>
    </recommendedName>
</protein>
<keyword evidence="2 7" id="KW-0285">Flavoprotein</keyword>
<dbReference type="Proteomes" id="UP000265341">
    <property type="component" value="Unassembled WGS sequence"/>
</dbReference>
<evidence type="ECO:0000256" key="5">
    <source>
        <dbReference type="ARBA" id="ARBA00050612"/>
    </source>
</evidence>
<name>A0A399EWM6_9DEIN</name>
<evidence type="ECO:0000256" key="2">
    <source>
        <dbReference type="ARBA" id="ARBA00022630"/>
    </source>
</evidence>
<keyword evidence="3 7" id="KW-0288">FMN</keyword>
<feature type="domain" description="Flavoprotein" evidence="8">
    <location>
        <begin position="7"/>
        <end position="177"/>
    </location>
</feature>
<proteinExistence type="inferred from homology"/>
<dbReference type="GO" id="GO:0016831">
    <property type="term" value="F:carboxy-lyase activity"/>
    <property type="evidence" value="ECO:0007669"/>
    <property type="project" value="TreeGrafter"/>
</dbReference>
<dbReference type="PANTHER" id="PTHR43374:SF1">
    <property type="entry name" value="FLAVIN PRENYLTRANSFERASE PAD1, MITOCHONDRIAL"/>
    <property type="match status" value="1"/>
</dbReference>
<comment type="similarity">
    <text evidence="6 7">Belongs to the UbiX/PAD1 family.</text>
</comment>
<evidence type="ECO:0000256" key="7">
    <source>
        <dbReference type="HAMAP-Rule" id="MF_01984"/>
    </source>
</evidence>
<feature type="binding site" evidence="7">
    <location>
        <position position="41"/>
    </location>
    <ligand>
        <name>FMN</name>
        <dbReference type="ChEBI" id="CHEBI:58210"/>
    </ligand>
</feature>
<dbReference type="AlphaFoldDB" id="A0A399EWM6"/>
<accession>A0A399EWM6</accession>
<sequence>MSKTPRRVVVGLSGASGMAYGIDLLQTLRRIEGLEIHLVMTQGAKRVLVEEMGKHPEEVELLADAVHRAQDIGASIASGSFRTLGMVIVPCSATSVSKIAYGIADNLLTRAAYVHLKERRPLILVPREAPLPIPTLEALLKAAQAGATILPAAPGFYTRPQSIEDLLAFMTQRVLDLLGLEYPRAPRWKEPEVVEE</sequence>
<dbReference type="EMBL" id="QWLA01000006">
    <property type="protein sequence ID" value="RIH88954.1"/>
    <property type="molecule type" value="Genomic_DNA"/>
</dbReference>
<dbReference type="NCBIfam" id="NF004685">
    <property type="entry name" value="PRK06029.1"/>
    <property type="match status" value="1"/>
</dbReference>
<dbReference type="SUPFAM" id="SSF52507">
    <property type="entry name" value="Homo-oligomeric flavin-containing Cys decarboxylases, HFCD"/>
    <property type="match status" value="1"/>
</dbReference>